<dbReference type="InterPro" id="IPR038604">
    <property type="entry name" value="HopJ_sf"/>
</dbReference>
<gene>
    <name evidence="1" type="ORF">APQ14_16710</name>
</gene>
<keyword evidence="2" id="KW-1185">Reference proteome</keyword>
<comment type="caution">
    <text evidence="1">The sequence shown here is derived from an EMBL/GenBank/DDBJ whole genome shotgun (WGS) entry which is preliminary data.</text>
</comment>
<dbReference type="Gene3D" id="3.20.160.10">
    <property type="entry name" value="vpa0580 domain like"/>
    <property type="match status" value="1"/>
</dbReference>
<reference evidence="1 2" key="1">
    <citation type="submission" date="2015-11" db="EMBL/GenBank/DDBJ databases">
        <title>Draft WGS of Vibrio toranzoniae.</title>
        <authorList>
            <person name="Lasa A."/>
            <person name="Romalde J.L."/>
        </authorList>
    </citation>
    <scope>NUCLEOTIDE SEQUENCE [LARGE SCALE GENOMIC DNA]</scope>
    <source>
        <strain evidence="1 2">Vb 10.8</strain>
    </source>
</reference>
<proteinExistence type="predicted"/>
<evidence type="ECO:0000313" key="2">
    <source>
        <dbReference type="Proteomes" id="UP000057389"/>
    </source>
</evidence>
<dbReference type="InterPro" id="IPR014984">
    <property type="entry name" value="HopJ"/>
</dbReference>
<dbReference type="AlphaFoldDB" id="A0A109D5I4"/>
<dbReference type="OrthoDB" id="9790826at2"/>
<accession>A0A109D5I4</accession>
<evidence type="ECO:0000313" key="1">
    <source>
        <dbReference type="EMBL" id="KWT99273.1"/>
    </source>
</evidence>
<dbReference type="Pfam" id="PF08888">
    <property type="entry name" value="HopJ"/>
    <property type="match status" value="1"/>
</dbReference>
<dbReference type="GeneID" id="300180373"/>
<dbReference type="RefSeq" id="WP_060469483.1">
    <property type="nucleotide sequence ID" value="NZ_AP025515.1"/>
</dbReference>
<name>A0A109D5I4_9VIBR</name>
<organism evidence="1 2">
    <name type="scientific">Vibrio toranzoniae</name>
    <dbReference type="NCBI Taxonomy" id="1194427"/>
    <lineage>
        <taxon>Bacteria</taxon>
        <taxon>Pseudomonadati</taxon>
        <taxon>Pseudomonadota</taxon>
        <taxon>Gammaproteobacteria</taxon>
        <taxon>Vibrionales</taxon>
        <taxon>Vibrionaceae</taxon>
        <taxon>Vibrio</taxon>
    </lineage>
</organism>
<dbReference type="EMBL" id="LMXU01000033">
    <property type="protein sequence ID" value="KWT99273.1"/>
    <property type="molecule type" value="Genomic_DNA"/>
</dbReference>
<protein>
    <submittedName>
        <fullName evidence="1">Type III effector</fullName>
    </submittedName>
</protein>
<sequence>MELETFLDILQQAPESVQFEDTMQVIERYYDFSVTEFSNGDVVNAAGQNNGSCKIFAFGLALGLSAEQTLACFGQFYRNDVLGFPENTDHQNIRNFMIHGWSGVEFSQPALVAKAKQSLI</sequence>
<dbReference type="Proteomes" id="UP000057389">
    <property type="component" value="Unassembled WGS sequence"/>
</dbReference>